<feature type="region of interest" description="Disordered" evidence="2">
    <location>
        <begin position="988"/>
        <end position="1019"/>
    </location>
</feature>
<feature type="region of interest" description="Disordered" evidence="2">
    <location>
        <begin position="148"/>
        <end position="799"/>
    </location>
</feature>
<feature type="compositionally biased region" description="Polar residues" evidence="2">
    <location>
        <begin position="712"/>
        <end position="732"/>
    </location>
</feature>
<dbReference type="STRING" id="282301.A0A267DFC8"/>
<comment type="caution">
    <text evidence="4">The sequence shown here is derived from an EMBL/GenBank/DDBJ whole genome shotgun (WGS) entry which is preliminary data.</text>
</comment>
<evidence type="ECO:0000259" key="3">
    <source>
        <dbReference type="PROSITE" id="PS51304"/>
    </source>
</evidence>
<feature type="compositionally biased region" description="Low complexity" evidence="2">
    <location>
        <begin position="571"/>
        <end position="582"/>
    </location>
</feature>
<accession>A0A267DFC8</accession>
<dbReference type="InterPro" id="IPR001079">
    <property type="entry name" value="Galectin_CRD"/>
</dbReference>
<feature type="compositionally biased region" description="Basic and acidic residues" evidence="2">
    <location>
        <begin position="185"/>
        <end position="214"/>
    </location>
</feature>
<feature type="compositionally biased region" description="Basic and acidic residues" evidence="2">
    <location>
        <begin position="607"/>
        <end position="620"/>
    </location>
</feature>
<feature type="domain" description="Galectin" evidence="3">
    <location>
        <begin position="1492"/>
        <end position="1626"/>
    </location>
</feature>
<dbReference type="SMART" id="SM00908">
    <property type="entry name" value="Gal-bind_lectin"/>
    <property type="match status" value="1"/>
</dbReference>
<keyword evidence="5" id="KW-1185">Reference proteome</keyword>
<sequence length="1637" mass="180011">QIQPGGRYKLHSDYLGREASRRGRFRYDFQADSQFIVQIRILHLYYDIRINDIELIKLEHGQLHNEIQMLSLDGDAEFTAVDFIDLEDLAEATGGGLAISLPMGDPIDNSSPASEPELIVPKKFRKQNAQQPVLDTIDTAGTMDYADGRAAHQQQRTKRRTEEPTSEMPAGVKARKTKLPSSSSKENDAHPELTVDSAEQRLELKDSSTSEARRSRDRRPKGLANNDKLMVAELPIQSDKQPKQSTGEPRRSKRTSDQQQTLQQGNKAELGFDIKDSESKQERSQRKKTTKSPRTSSNASNYSTSEVAYLGVIETSDYSSTRDPTHRTKTGKSPRELSKASNSSNSEAADSINTDSKQQRRQRRTAGSKERQHREQRQQSDSPGLMSNQTEERQKNLSEEEYCKVEAQQPQSMLPIYQQTDEQHKDAETTKRRKLAQEDETKELHQSRSEQPSKRETSSNQYSKSKPDARRPRQEQDFAQNGSQPRAESVTTQAPISSVLAEQQELQNSESVKTKEMQPRTQQQPVFAAEICRNLQQPVDSLTDPSKSVSRPKSLDVEQNSSKDAAQPVIKKPNSSKSQPQKLDSPKTATDPHHQKEHSAPPGSDPVDAKPNRQKLDTSKAQKQQIPAGSYSVPTPTLQQQQQRRPQGQSSLGRPRRGSGAGEAEVLPPSAPSQQQQQQKQPHNVQSSPPVKSALPKAPNKQRLGESRADTAIQSQDAPAPGSYSSPRAQQQKLKRADVEPQHELEISGSYNIEAQQSAVKQKSHQQRLGEDLRQQGAKSSSRRRGSAGEKKASALDGVYRVVPVTPVVSALPVANQQQQQQILLKQKQLKQQSQQRQESAGEMSDSLWKSQHIDEDNLVSLTDSQLDSADCPSAAADQDVAPKSNRSSSRKSSSGLSSVAEANADAAGPCSAADLTQQYMYYAADESSTSPSAPAAAAAAAAAVSSPIEVARDASEFFVEPQPQHQLMQQQPSSLDAVKRLDISGPWSIQERRKVPPSNDTFDEDGSSQTAADQAFRHSATPSELLYAESKVYDTITVESEPEPFVAHLPEPLRSGRRIIVSGQFSESTKRATLSLRNSKRSGISASTDNAKTRKAAADVEEEFLVQLKQLDEEGGATELTCRQYNGREWTSEQRSMTRALKPNKTGSFCVEIHTSSVAFTVRFEDAVCVQPHTIPFSNFTHLVLDGSSEYQSIEFPDELELPYSEEFPQSLDLVSHILIKLQLFNSAGGTGGKRASTTVPGSQSPIALGLDHGAAMLCLMDPVKQTVSVGRTVPETGGFLCETKVDRVPDLAKLSSVLLRMETDSVLILLDGKPVLSYNLLTRKHYITSFFIDGNFLLKDVVWKEKRAPKWTPLPPSFQVGRSIRVSGLLPEDGRSVCFVALTVDAAGAPESSNAAFCLRCEPGRQPSVTSSAPSASSATMQRPPLLPGQRFEAHILCKLTGFEVMLGDLEAGVCQVPHGVDPRQLRSVRLTGGAVFYEVDFPDQLGLPYLNRFPVSLKESRFVTVDVECGLHASRPNTISFALCTGPGDACLKPLVCEFNMAQGYASMAWSNPAGELCDEDTKKFDPRLAGEVETVALQATDSDYILSVNETAVLKYPVRHSLDEIQYVLIDGDVCITSVQFEGKAATPSCCIN</sequence>
<dbReference type="InterPro" id="IPR013320">
    <property type="entry name" value="ConA-like_dom_sf"/>
</dbReference>
<feature type="domain" description="Galectin" evidence="3">
    <location>
        <begin position="1352"/>
        <end position="1485"/>
    </location>
</feature>
<proteinExistence type="predicted"/>
<dbReference type="PROSITE" id="PS51304">
    <property type="entry name" value="GALECTIN"/>
    <property type="match status" value="4"/>
</dbReference>
<dbReference type="Gene3D" id="2.60.120.200">
    <property type="match status" value="4"/>
</dbReference>
<dbReference type="Proteomes" id="UP000215902">
    <property type="component" value="Unassembled WGS sequence"/>
</dbReference>
<feature type="domain" description="Galectin" evidence="3">
    <location>
        <begin position="1046"/>
        <end position="1198"/>
    </location>
</feature>
<feature type="compositionally biased region" description="Basic and acidic residues" evidence="2">
    <location>
        <begin position="465"/>
        <end position="476"/>
    </location>
</feature>
<feature type="compositionally biased region" description="Low complexity" evidence="2">
    <location>
        <begin position="339"/>
        <end position="353"/>
    </location>
</feature>
<dbReference type="OrthoDB" id="6147920at2759"/>
<feature type="compositionally biased region" description="Low complexity" evidence="2">
    <location>
        <begin position="884"/>
        <end position="897"/>
    </location>
</feature>
<feature type="compositionally biased region" description="Polar residues" evidence="2">
    <location>
        <begin position="292"/>
        <end position="306"/>
    </location>
</feature>
<keyword evidence="1" id="KW-0430">Lectin</keyword>
<organism evidence="4 5">
    <name type="scientific">Macrostomum lignano</name>
    <dbReference type="NCBI Taxonomy" id="282301"/>
    <lineage>
        <taxon>Eukaryota</taxon>
        <taxon>Metazoa</taxon>
        <taxon>Spiralia</taxon>
        <taxon>Lophotrochozoa</taxon>
        <taxon>Platyhelminthes</taxon>
        <taxon>Rhabditophora</taxon>
        <taxon>Macrostomorpha</taxon>
        <taxon>Macrostomida</taxon>
        <taxon>Macrostomidae</taxon>
        <taxon>Macrostomum</taxon>
    </lineage>
</organism>
<feature type="compositionally biased region" description="Low complexity" evidence="2">
    <location>
        <begin position="672"/>
        <end position="688"/>
    </location>
</feature>
<feature type="compositionally biased region" description="Polar residues" evidence="2">
    <location>
        <begin position="408"/>
        <end position="420"/>
    </location>
</feature>
<feature type="compositionally biased region" description="Polar residues" evidence="2">
    <location>
        <begin position="257"/>
        <end position="266"/>
    </location>
</feature>
<feature type="compositionally biased region" description="Polar residues" evidence="2">
    <location>
        <begin position="477"/>
        <end position="511"/>
    </location>
</feature>
<dbReference type="InterPro" id="IPR044156">
    <property type="entry name" value="Galectin-like"/>
</dbReference>
<feature type="compositionally biased region" description="Polar residues" evidence="2">
    <location>
        <begin position="379"/>
        <end position="389"/>
    </location>
</feature>
<feature type="compositionally biased region" description="Basic and acidic residues" evidence="2">
    <location>
        <begin position="735"/>
        <end position="746"/>
    </location>
</feature>
<feature type="domain" description="Galectin" evidence="3">
    <location>
        <begin position="1"/>
        <end position="84"/>
    </location>
</feature>
<name>A0A267DFC8_9PLAT</name>
<evidence type="ECO:0000313" key="4">
    <source>
        <dbReference type="EMBL" id="PAA47915.1"/>
    </source>
</evidence>
<evidence type="ECO:0000256" key="1">
    <source>
        <dbReference type="ARBA" id="ARBA00022734"/>
    </source>
</evidence>
<feature type="region of interest" description="Disordered" evidence="2">
    <location>
        <begin position="865"/>
        <end position="897"/>
    </location>
</feature>
<dbReference type="EMBL" id="NIVC01004292">
    <property type="protein sequence ID" value="PAA47915.1"/>
    <property type="molecule type" value="Genomic_DNA"/>
</dbReference>
<reference evidence="4 5" key="1">
    <citation type="submission" date="2017-06" db="EMBL/GenBank/DDBJ databases">
        <title>A platform for efficient transgenesis in Macrostomum lignano, a flatworm model organism for stem cell research.</title>
        <authorList>
            <person name="Berezikov E."/>
        </authorList>
    </citation>
    <scope>NUCLEOTIDE SEQUENCE [LARGE SCALE GENOMIC DNA]</scope>
    <source>
        <strain evidence="4">DV1</strain>
        <tissue evidence="4">Whole organism</tissue>
    </source>
</reference>
<feature type="compositionally biased region" description="Low complexity" evidence="2">
    <location>
        <begin position="635"/>
        <end position="653"/>
    </location>
</feature>
<dbReference type="PANTHER" id="PTHR11346">
    <property type="entry name" value="GALECTIN"/>
    <property type="match status" value="1"/>
</dbReference>
<feature type="compositionally biased region" description="Basic and acidic residues" evidence="2">
    <location>
        <begin position="367"/>
        <end position="378"/>
    </location>
</feature>
<feature type="compositionally biased region" description="Polar residues" evidence="2">
    <location>
        <begin position="534"/>
        <end position="564"/>
    </location>
</feature>
<dbReference type="PANTHER" id="PTHR11346:SF147">
    <property type="entry name" value="GALECTIN"/>
    <property type="match status" value="1"/>
</dbReference>
<evidence type="ECO:0000313" key="5">
    <source>
        <dbReference type="Proteomes" id="UP000215902"/>
    </source>
</evidence>
<dbReference type="GO" id="GO:0030246">
    <property type="term" value="F:carbohydrate binding"/>
    <property type="evidence" value="ECO:0007669"/>
    <property type="project" value="UniProtKB-KW"/>
</dbReference>
<gene>
    <name evidence="4" type="ORF">BOX15_Mlig025793g1</name>
</gene>
<feature type="compositionally biased region" description="Basic and acidic residues" evidence="2">
    <location>
        <begin position="270"/>
        <end position="284"/>
    </location>
</feature>
<protein>
    <recommendedName>
        <fullName evidence="3">Galectin domain-containing protein</fullName>
    </recommendedName>
</protein>
<feature type="compositionally biased region" description="Basic and acidic residues" evidence="2">
    <location>
        <begin position="390"/>
        <end position="404"/>
    </location>
</feature>
<feature type="compositionally biased region" description="Basic and acidic residues" evidence="2">
    <location>
        <begin position="590"/>
        <end position="599"/>
    </location>
</feature>
<feature type="non-terminal residue" evidence="4">
    <location>
        <position position="1"/>
    </location>
</feature>
<feature type="compositionally biased region" description="Polar residues" evidence="2">
    <location>
        <begin position="749"/>
        <end position="761"/>
    </location>
</feature>
<dbReference type="SUPFAM" id="SSF49899">
    <property type="entry name" value="Concanavalin A-like lectins/glucanases"/>
    <property type="match status" value="2"/>
</dbReference>
<evidence type="ECO:0000256" key="2">
    <source>
        <dbReference type="SAM" id="MobiDB-lite"/>
    </source>
</evidence>
<feature type="compositionally biased region" description="Basic and acidic residues" evidence="2">
    <location>
        <begin position="421"/>
        <end position="457"/>
    </location>
</feature>